<keyword evidence="2" id="KW-1185">Reference proteome</keyword>
<evidence type="ECO:0000313" key="1">
    <source>
        <dbReference type="EnsemblPlants" id="OPUNC11G16190.1"/>
    </source>
</evidence>
<dbReference type="HOGENOM" id="CLU_2642335_0_0_1"/>
<reference evidence="1" key="1">
    <citation type="submission" date="2015-04" db="UniProtKB">
        <authorList>
            <consortium name="EnsemblPlants"/>
        </authorList>
    </citation>
    <scope>IDENTIFICATION</scope>
</reference>
<name>A0A0E0MH46_ORYPU</name>
<protein>
    <submittedName>
        <fullName evidence="1">Uncharacterized protein</fullName>
    </submittedName>
</protein>
<evidence type="ECO:0000313" key="2">
    <source>
        <dbReference type="Proteomes" id="UP000026962"/>
    </source>
</evidence>
<dbReference type="AlphaFoldDB" id="A0A0E0MH46"/>
<dbReference type="EnsemblPlants" id="OPUNC11G16190.1">
    <property type="protein sequence ID" value="OPUNC11G16190.1"/>
    <property type="gene ID" value="OPUNC11G16190"/>
</dbReference>
<proteinExistence type="predicted"/>
<organism evidence="1">
    <name type="scientific">Oryza punctata</name>
    <name type="common">Red rice</name>
    <dbReference type="NCBI Taxonomy" id="4537"/>
    <lineage>
        <taxon>Eukaryota</taxon>
        <taxon>Viridiplantae</taxon>
        <taxon>Streptophyta</taxon>
        <taxon>Embryophyta</taxon>
        <taxon>Tracheophyta</taxon>
        <taxon>Spermatophyta</taxon>
        <taxon>Magnoliopsida</taxon>
        <taxon>Liliopsida</taxon>
        <taxon>Poales</taxon>
        <taxon>Poaceae</taxon>
        <taxon>BOP clade</taxon>
        <taxon>Oryzoideae</taxon>
        <taxon>Oryzeae</taxon>
        <taxon>Oryzinae</taxon>
        <taxon>Oryza</taxon>
    </lineage>
</organism>
<accession>A0A0E0MH46</accession>
<sequence length="77" mass="8679">MRCLALAGLSVTFGLYFRAKTFNVQPSQSVEQVVRELLNLHGWRTKIGNRVEQAIVIVTELSWLPDPLVVRWTAAIA</sequence>
<dbReference type="Proteomes" id="UP000026962">
    <property type="component" value="Chromosome 11"/>
</dbReference>
<dbReference type="Gramene" id="OPUNC11G16190.1">
    <property type="protein sequence ID" value="OPUNC11G16190.1"/>
    <property type="gene ID" value="OPUNC11G16190"/>
</dbReference>
<reference evidence="1" key="2">
    <citation type="submission" date="2018-05" db="EMBL/GenBank/DDBJ databases">
        <title>OpunRS2 (Oryza punctata Reference Sequence Version 2).</title>
        <authorList>
            <person name="Zhang J."/>
            <person name="Kudrna D."/>
            <person name="Lee S."/>
            <person name="Talag J."/>
            <person name="Welchert J."/>
            <person name="Wing R.A."/>
        </authorList>
    </citation>
    <scope>NUCLEOTIDE SEQUENCE [LARGE SCALE GENOMIC DNA]</scope>
</reference>